<organism evidence="1 2">
    <name type="scientific">Citrullus colocynthis</name>
    <name type="common">colocynth</name>
    <dbReference type="NCBI Taxonomy" id="252529"/>
    <lineage>
        <taxon>Eukaryota</taxon>
        <taxon>Viridiplantae</taxon>
        <taxon>Streptophyta</taxon>
        <taxon>Embryophyta</taxon>
        <taxon>Tracheophyta</taxon>
        <taxon>Spermatophyta</taxon>
        <taxon>Magnoliopsida</taxon>
        <taxon>eudicotyledons</taxon>
        <taxon>Gunneridae</taxon>
        <taxon>Pentapetalae</taxon>
        <taxon>rosids</taxon>
        <taxon>fabids</taxon>
        <taxon>Cucurbitales</taxon>
        <taxon>Cucurbitaceae</taxon>
        <taxon>Benincaseae</taxon>
        <taxon>Citrullus</taxon>
    </lineage>
</organism>
<evidence type="ECO:0000313" key="2">
    <source>
        <dbReference type="Proteomes" id="UP001642487"/>
    </source>
</evidence>
<keyword evidence="2" id="KW-1185">Reference proteome</keyword>
<accession>A0ABP0YU58</accession>
<dbReference type="EMBL" id="OZ021739">
    <property type="protein sequence ID" value="CAK9323051.1"/>
    <property type="molecule type" value="Genomic_DNA"/>
</dbReference>
<reference evidence="1 2" key="1">
    <citation type="submission" date="2024-03" db="EMBL/GenBank/DDBJ databases">
        <authorList>
            <person name="Gkanogiannis A."/>
            <person name="Becerra Lopez-Lavalle L."/>
        </authorList>
    </citation>
    <scope>NUCLEOTIDE SEQUENCE [LARGE SCALE GENOMIC DNA]</scope>
</reference>
<proteinExistence type="predicted"/>
<dbReference type="Proteomes" id="UP001642487">
    <property type="component" value="Chromosome 5"/>
</dbReference>
<evidence type="ECO:0000313" key="1">
    <source>
        <dbReference type="EMBL" id="CAK9323051.1"/>
    </source>
</evidence>
<name>A0ABP0YU58_9ROSI</name>
<sequence>MSDAQTTMELSSSFSLKDIFVETLSLEKFTLEADTLEILHLKECALDIFELNGKGTLRVLKIGDFSGFQLDISETIQNLEIVDVCNFAMVWQKFYPMISKVWGATFDDSNEDADLDSISISFPKLSYLTLRYYLRMEPFIITCRNRFRWRT</sequence>
<protein>
    <submittedName>
        <fullName evidence="1">Uncharacterized protein</fullName>
    </submittedName>
</protein>
<gene>
    <name evidence="1" type="ORF">CITCOLO1_LOCUS15222</name>
</gene>